<organism evidence="1 2">
    <name type="scientific">Paenibacillus yonginensis</name>
    <dbReference type="NCBI Taxonomy" id="1462996"/>
    <lineage>
        <taxon>Bacteria</taxon>
        <taxon>Bacillati</taxon>
        <taxon>Bacillota</taxon>
        <taxon>Bacilli</taxon>
        <taxon>Bacillales</taxon>
        <taxon>Paenibacillaceae</taxon>
        <taxon>Paenibacillus</taxon>
    </lineage>
</organism>
<protein>
    <recommendedName>
        <fullName evidence="3">MarR family transcriptional regulator</fullName>
    </recommendedName>
</protein>
<evidence type="ECO:0000313" key="2">
    <source>
        <dbReference type="Proteomes" id="UP000092573"/>
    </source>
</evidence>
<sequence length="125" mass="14593">MSRIPADHLTIKRIYEPYEAADGCRILVDRLWPRGIAKEQAMIQEWMKDVAPSPGLRKWFGHEPERFEEFRDRYMLELEQEAVPRAAAAKIRDLAALQKVTLIYAAKDPVHNHALVLRDWLNSLE</sequence>
<dbReference type="KEGG" id="pyg:AWM70_06860"/>
<dbReference type="EMBL" id="CP014167">
    <property type="protein sequence ID" value="ANS74337.1"/>
    <property type="molecule type" value="Genomic_DNA"/>
</dbReference>
<accession>A0A1B1MYV0</accession>
<dbReference type="STRING" id="1462996.AWM70_06860"/>
<keyword evidence="2" id="KW-1185">Reference proteome</keyword>
<dbReference type="RefSeq" id="WP_068694926.1">
    <property type="nucleotide sequence ID" value="NZ_CP014167.1"/>
</dbReference>
<dbReference type="Pfam" id="PF22752">
    <property type="entry name" value="DUF488-N3i"/>
    <property type="match status" value="1"/>
</dbReference>
<evidence type="ECO:0008006" key="3">
    <source>
        <dbReference type="Google" id="ProtNLM"/>
    </source>
</evidence>
<dbReference type="PANTHER" id="PTHR36849:SF1">
    <property type="entry name" value="CYTOPLASMIC PROTEIN"/>
    <property type="match status" value="1"/>
</dbReference>
<dbReference type="PANTHER" id="PTHR36849">
    <property type="entry name" value="CYTOPLASMIC PROTEIN-RELATED"/>
    <property type="match status" value="1"/>
</dbReference>
<proteinExistence type="predicted"/>
<dbReference type="OrthoDB" id="9790745at2"/>
<dbReference type="InterPro" id="IPR052552">
    <property type="entry name" value="YeaO-like"/>
</dbReference>
<dbReference type="AlphaFoldDB" id="A0A1B1MYV0"/>
<evidence type="ECO:0000313" key="1">
    <source>
        <dbReference type="EMBL" id="ANS74337.1"/>
    </source>
</evidence>
<gene>
    <name evidence="1" type="ORF">AWM70_06860</name>
</gene>
<reference evidence="1 2" key="1">
    <citation type="submission" date="2016-01" db="EMBL/GenBank/DDBJ databases">
        <title>Complete Genome Sequence of Paenibacillus yonginensis DCY84, a novel Plant Growth-Promoting Bacteria with Elicitation of Induced Systemic Resistance.</title>
        <authorList>
            <person name="Kim Y.J."/>
            <person name="Yang D.C."/>
            <person name="Sukweenadhi J."/>
        </authorList>
    </citation>
    <scope>NUCLEOTIDE SEQUENCE [LARGE SCALE GENOMIC DNA]</scope>
    <source>
        <strain evidence="1 2">DCY84</strain>
    </source>
</reference>
<dbReference type="Proteomes" id="UP000092573">
    <property type="component" value="Chromosome"/>
</dbReference>
<name>A0A1B1MYV0_9BACL</name>